<sequence>MMTSSEAEVESFDEKAMGESAILEVSSMAAGGLVKQESRDTDFLSNYSTSLEGSVVASPSIDSFSTLPEQEISDFQLDSRDLQVKVDNPQKHLDTLETFITFRISTRTSRPEFEEGEYIVRRRYNDFIWLRQKLVDSYPTHIIPPMPGKHTLLAQLDRYSKEFIIARMKLLNAFLNRVVNHPILSCDKSLYIFLTAKPAEFSIHRKNRGNVLVKMTDSLQNMASVYTMKQRHLEFEQIRDYCISLSDKLSTIDKINHRIHKERQGPYSRTNNHFFLLYYHNVSDIFSFFYLFPTEYLVELHQLHPIFTLWSTSEPELAPILLAIAKAVESNATAHQRLLDTVPTQEREYLAYVDAVKDALARRDSIQIDYEMTVDELAKRRQEKDQFMGASNGSVSTQSWSGSLWKGESRDEKLERLGQTIPRLAKRSEFLQDRLECANENLRSDIDRWNTEKRDDLKNMLITMSNQQILYYQQCMNAWEEMLAGLKLDGVGSDVTIGPPVKVSL</sequence>
<dbReference type="InterPro" id="IPR015404">
    <property type="entry name" value="Vps5_C"/>
</dbReference>
<keyword evidence="9" id="KW-1185">Reference proteome</keyword>
<dbReference type="SUPFAM" id="SSF64268">
    <property type="entry name" value="PX domain"/>
    <property type="match status" value="1"/>
</dbReference>
<dbReference type="AlphaFoldDB" id="A0AAJ7BQU3"/>
<evidence type="ECO:0000256" key="7">
    <source>
        <dbReference type="ARBA" id="ARBA00023136"/>
    </source>
</evidence>
<dbReference type="GO" id="GO:0000407">
    <property type="term" value="C:phagophore assembly site"/>
    <property type="evidence" value="ECO:0007669"/>
    <property type="project" value="TreeGrafter"/>
</dbReference>
<dbReference type="PANTHER" id="PTHR45949:SF2">
    <property type="entry name" value="SORTING NEXIN-4"/>
    <property type="match status" value="1"/>
</dbReference>
<keyword evidence="6" id="KW-0446">Lipid-binding</keyword>
<dbReference type="Pfam" id="PF09325">
    <property type="entry name" value="Vps5"/>
    <property type="match status" value="1"/>
</dbReference>
<dbReference type="GO" id="GO:0035091">
    <property type="term" value="F:phosphatidylinositol binding"/>
    <property type="evidence" value="ECO:0007669"/>
    <property type="project" value="InterPro"/>
</dbReference>
<evidence type="ECO:0000256" key="4">
    <source>
        <dbReference type="ARBA" id="ARBA00022448"/>
    </source>
</evidence>
<evidence type="ECO:0000259" key="8">
    <source>
        <dbReference type="PROSITE" id="PS50195"/>
    </source>
</evidence>
<dbReference type="Gene3D" id="3.30.1520.10">
    <property type="entry name" value="Phox-like domain"/>
    <property type="match status" value="1"/>
</dbReference>
<dbReference type="Gene3D" id="1.20.1270.60">
    <property type="entry name" value="Arfaptin homology (AH) domain/BAR domain"/>
    <property type="match status" value="1"/>
</dbReference>
<dbReference type="SMART" id="SM00312">
    <property type="entry name" value="PX"/>
    <property type="match status" value="1"/>
</dbReference>
<name>A0AAJ7BQU3_CEPCN</name>
<accession>A0AAJ7BQU3</accession>
<dbReference type="GO" id="GO:0032456">
    <property type="term" value="P:endocytic recycling"/>
    <property type="evidence" value="ECO:0007669"/>
    <property type="project" value="TreeGrafter"/>
</dbReference>
<keyword evidence="4" id="KW-0813">Transport</keyword>
<dbReference type="InterPro" id="IPR036871">
    <property type="entry name" value="PX_dom_sf"/>
</dbReference>
<evidence type="ECO:0000313" key="9">
    <source>
        <dbReference type="Proteomes" id="UP000694920"/>
    </source>
</evidence>
<dbReference type="GO" id="GO:0015031">
    <property type="term" value="P:protein transport"/>
    <property type="evidence" value="ECO:0007669"/>
    <property type="project" value="TreeGrafter"/>
</dbReference>
<dbReference type="Proteomes" id="UP000694920">
    <property type="component" value="Unplaced"/>
</dbReference>
<evidence type="ECO:0000256" key="2">
    <source>
        <dbReference type="ARBA" id="ARBA00004496"/>
    </source>
</evidence>
<dbReference type="GO" id="GO:0005769">
    <property type="term" value="C:early endosome"/>
    <property type="evidence" value="ECO:0007669"/>
    <property type="project" value="TreeGrafter"/>
</dbReference>
<dbReference type="RefSeq" id="XP_015592027.1">
    <property type="nucleotide sequence ID" value="XM_015736541.2"/>
</dbReference>
<organism evidence="9 10">
    <name type="scientific">Cephus cinctus</name>
    <name type="common">Wheat stem sawfly</name>
    <dbReference type="NCBI Taxonomy" id="211228"/>
    <lineage>
        <taxon>Eukaryota</taxon>
        <taxon>Metazoa</taxon>
        <taxon>Ecdysozoa</taxon>
        <taxon>Arthropoda</taxon>
        <taxon>Hexapoda</taxon>
        <taxon>Insecta</taxon>
        <taxon>Pterygota</taxon>
        <taxon>Neoptera</taxon>
        <taxon>Endopterygota</taxon>
        <taxon>Hymenoptera</taxon>
        <taxon>Cephoidea</taxon>
        <taxon>Cephidae</taxon>
        <taxon>Cephus</taxon>
    </lineage>
</organism>
<gene>
    <name evidence="10" type="primary">LOC107266241</name>
</gene>
<dbReference type="PANTHER" id="PTHR45949">
    <property type="entry name" value="SORTING NEXIN-4"/>
    <property type="match status" value="1"/>
</dbReference>
<evidence type="ECO:0000313" key="10">
    <source>
        <dbReference type="RefSeq" id="XP_015592027.1"/>
    </source>
</evidence>
<dbReference type="GO" id="GO:0000422">
    <property type="term" value="P:autophagy of mitochondrion"/>
    <property type="evidence" value="ECO:0007669"/>
    <property type="project" value="TreeGrafter"/>
</dbReference>
<keyword evidence="7" id="KW-0472">Membrane</keyword>
<feature type="domain" description="PX" evidence="8">
    <location>
        <begin position="80"/>
        <end position="201"/>
    </location>
</feature>
<reference evidence="10" key="1">
    <citation type="submission" date="2025-08" db="UniProtKB">
        <authorList>
            <consortium name="RefSeq"/>
        </authorList>
    </citation>
    <scope>IDENTIFICATION</scope>
</reference>
<dbReference type="CDD" id="cd06860">
    <property type="entry name" value="PX_SNX7_30_like"/>
    <property type="match status" value="1"/>
</dbReference>
<evidence type="ECO:0000256" key="6">
    <source>
        <dbReference type="ARBA" id="ARBA00023121"/>
    </source>
</evidence>
<dbReference type="GO" id="GO:0034727">
    <property type="term" value="P:piecemeal microautophagy of the nucleus"/>
    <property type="evidence" value="ECO:0007669"/>
    <property type="project" value="TreeGrafter"/>
</dbReference>
<evidence type="ECO:0000256" key="3">
    <source>
        <dbReference type="ARBA" id="ARBA00010883"/>
    </source>
</evidence>
<dbReference type="Pfam" id="PF00787">
    <property type="entry name" value="PX"/>
    <property type="match status" value="1"/>
</dbReference>
<dbReference type="PROSITE" id="PS50195">
    <property type="entry name" value="PX"/>
    <property type="match status" value="1"/>
</dbReference>
<keyword evidence="5" id="KW-0963">Cytoplasm</keyword>
<comment type="similarity">
    <text evidence="3">Belongs to the sorting nexin family.</text>
</comment>
<dbReference type="InterPro" id="IPR001683">
    <property type="entry name" value="PX_dom"/>
</dbReference>
<proteinExistence type="inferred from homology"/>
<dbReference type="GeneID" id="107266241"/>
<comment type="subcellular location">
    <subcellularLocation>
        <location evidence="2">Cytoplasm</location>
    </subcellularLocation>
    <subcellularLocation>
        <location evidence="1">Endomembrane system</location>
        <topology evidence="1">Peripheral membrane protein</topology>
    </subcellularLocation>
</comment>
<evidence type="ECO:0000256" key="5">
    <source>
        <dbReference type="ARBA" id="ARBA00022490"/>
    </source>
</evidence>
<dbReference type="KEGG" id="ccin:107266241"/>
<dbReference type="SUPFAM" id="SSF103657">
    <property type="entry name" value="BAR/IMD domain-like"/>
    <property type="match status" value="1"/>
</dbReference>
<evidence type="ECO:0000256" key="1">
    <source>
        <dbReference type="ARBA" id="ARBA00004184"/>
    </source>
</evidence>
<protein>
    <submittedName>
        <fullName evidence="10">Sorting nexin-30 isoform X1</fullName>
    </submittedName>
</protein>
<dbReference type="GO" id="GO:0061709">
    <property type="term" value="P:reticulophagy"/>
    <property type="evidence" value="ECO:0007669"/>
    <property type="project" value="TreeGrafter"/>
</dbReference>
<dbReference type="InterPro" id="IPR027267">
    <property type="entry name" value="AH/BAR_dom_sf"/>
</dbReference>